<feature type="signal peptide" evidence="2">
    <location>
        <begin position="1"/>
        <end position="30"/>
    </location>
</feature>
<sequence length="107" mass="10746">MIEPDPIVHVSGASHPALVFWFELLVVALSDNTTPGLGPFGGGIGSATSNGGNEGGGGSAIGGGSDSSGGEPSFGNGLLVEELVLQQDRGGSRQERCQEAELKMAIH</sequence>
<feature type="compositionally biased region" description="Basic and acidic residues" evidence="1">
    <location>
        <begin position="90"/>
        <end position="107"/>
    </location>
</feature>
<comment type="caution">
    <text evidence="3">The sequence shown here is derived from an EMBL/GenBank/DDBJ whole genome shotgun (WGS) entry which is preliminary data.</text>
</comment>
<dbReference type="Proteomes" id="UP001151529">
    <property type="component" value="Chromosome 15Z"/>
</dbReference>
<accession>A0A9Q0NV07</accession>
<dbReference type="OrthoDB" id="10597709at2759"/>
<gene>
    <name evidence="3" type="ORF">OIU85_009637</name>
</gene>
<keyword evidence="4" id="KW-1185">Reference proteome</keyword>
<reference evidence="3" key="1">
    <citation type="submission" date="2022-11" db="EMBL/GenBank/DDBJ databases">
        <authorList>
            <person name="Hyden B.L."/>
            <person name="Feng K."/>
            <person name="Yates T."/>
            <person name="Jawdy S."/>
            <person name="Smart L.B."/>
            <person name="Muchero W."/>
        </authorList>
    </citation>
    <scope>NUCLEOTIDE SEQUENCE</scope>
    <source>
        <tissue evidence="3">Shoot tip</tissue>
    </source>
</reference>
<feature type="region of interest" description="Disordered" evidence="1">
    <location>
        <begin position="88"/>
        <end position="107"/>
    </location>
</feature>
<protein>
    <submittedName>
        <fullName evidence="3">Uncharacterized protein</fullName>
    </submittedName>
</protein>
<feature type="compositionally biased region" description="Gly residues" evidence="1">
    <location>
        <begin position="52"/>
        <end position="67"/>
    </location>
</feature>
<keyword evidence="2" id="KW-0732">Signal</keyword>
<evidence type="ECO:0000256" key="2">
    <source>
        <dbReference type="SAM" id="SignalP"/>
    </source>
</evidence>
<organism evidence="3 4">
    <name type="scientific">Salix viminalis</name>
    <name type="common">Common osier</name>
    <name type="synonym">Basket willow</name>
    <dbReference type="NCBI Taxonomy" id="40686"/>
    <lineage>
        <taxon>Eukaryota</taxon>
        <taxon>Viridiplantae</taxon>
        <taxon>Streptophyta</taxon>
        <taxon>Embryophyta</taxon>
        <taxon>Tracheophyta</taxon>
        <taxon>Spermatophyta</taxon>
        <taxon>Magnoliopsida</taxon>
        <taxon>eudicotyledons</taxon>
        <taxon>Gunneridae</taxon>
        <taxon>Pentapetalae</taxon>
        <taxon>rosids</taxon>
        <taxon>fabids</taxon>
        <taxon>Malpighiales</taxon>
        <taxon>Salicaceae</taxon>
        <taxon>Saliceae</taxon>
        <taxon>Salix</taxon>
    </lineage>
</organism>
<evidence type="ECO:0000313" key="3">
    <source>
        <dbReference type="EMBL" id="KAJ6676372.1"/>
    </source>
</evidence>
<evidence type="ECO:0000256" key="1">
    <source>
        <dbReference type="SAM" id="MobiDB-lite"/>
    </source>
</evidence>
<reference evidence="3" key="2">
    <citation type="journal article" date="2023" name="Int. J. Mol. Sci.">
        <title>De Novo Assembly and Annotation of 11 Diverse Shrub Willow (Salix) Genomes Reveals Novel Gene Organization in Sex-Linked Regions.</title>
        <authorList>
            <person name="Hyden B."/>
            <person name="Feng K."/>
            <person name="Yates T.B."/>
            <person name="Jawdy S."/>
            <person name="Cereghino C."/>
            <person name="Smart L.B."/>
            <person name="Muchero W."/>
        </authorList>
    </citation>
    <scope>NUCLEOTIDE SEQUENCE [LARGE SCALE GENOMIC DNA]</scope>
    <source>
        <tissue evidence="3">Shoot tip</tissue>
    </source>
</reference>
<proteinExistence type="predicted"/>
<dbReference type="AlphaFoldDB" id="A0A9Q0NV07"/>
<evidence type="ECO:0000313" key="4">
    <source>
        <dbReference type="Proteomes" id="UP001151529"/>
    </source>
</evidence>
<feature type="chain" id="PRO_5040517063" evidence="2">
    <location>
        <begin position="31"/>
        <end position="107"/>
    </location>
</feature>
<dbReference type="EMBL" id="JAPFFL010000015">
    <property type="protein sequence ID" value="KAJ6676372.1"/>
    <property type="molecule type" value="Genomic_DNA"/>
</dbReference>
<feature type="region of interest" description="Disordered" evidence="1">
    <location>
        <begin position="37"/>
        <end position="76"/>
    </location>
</feature>
<name>A0A9Q0NV07_SALVM</name>